<proteinExistence type="predicted"/>
<feature type="transmembrane region" description="Helical" evidence="2">
    <location>
        <begin position="252"/>
        <end position="271"/>
    </location>
</feature>
<evidence type="ECO:0000313" key="4">
    <source>
        <dbReference type="Proteomes" id="UP000813461"/>
    </source>
</evidence>
<reference evidence="3" key="1">
    <citation type="journal article" date="2021" name="Nat. Commun.">
        <title>Genetic determinants of endophytism in the Arabidopsis root mycobiome.</title>
        <authorList>
            <person name="Mesny F."/>
            <person name="Miyauchi S."/>
            <person name="Thiergart T."/>
            <person name="Pickel B."/>
            <person name="Atanasova L."/>
            <person name="Karlsson M."/>
            <person name="Huettel B."/>
            <person name="Barry K.W."/>
            <person name="Haridas S."/>
            <person name="Chen C."/>
            <person name="Bauer D."/>
            <person name="Andreopoulos W."/>
            <person name="Pangilinan J."/>
            <person name="LaButti K."/>
            <person name="Riley R."/>
            <person name="Lipzen A."/>
            <person name="Clum A."/>
            <person name="Drula E."/>
            <person name="Henrissat B."/>
            <person name="Kohler A."/>
            <person name="Grigoriev I.V."/>
            <person name="Martin F.M."/>
            <person name="Hacquard S."/>
        </authorList>
    </citation>
    <scope>NUCLEOTIDE SEQUENCE</scope>
    <source>
        <strain evidence="3">MPI-SDFR-AT-0120</strain>
    </source>
</reference>
<keyword evidence="2" id="KW-0472">Membrane</keyword>
<evidence type="ECO:0000256" key="2">
    <source>
        <dbReference type="SAM" id="Phobius"/>
    </source>
</evidence>
<feature type="region of interest" description="Disordered" evidence="1">
    <location>
        <begin position="41"/>
        <end position="72"/>
    </location>
</feature>
<feature type="transmembrane region" description="Helical" evidence="2">
    <location>
        <begin position="102"/>
        <end position="122"/>
    </location>
</feature>
<comment type="caution">
    <text evidence="3">The sequence shown here is derived from an EMBL/GenBank/DDBJ whole genome shotgun (WGS) entry which is preliminary data.</text>
</comment>
<name>A0A8K0R945_9PLEO</name>
<keyword evidence="2" id="KW-0812">Transmembrane</keyword>
<evidence type="ECO:0000256" key="1">
    <source>
        <dbReference type="SAM" id="MobiDB-lite"/>
    </source>
</evidence>
<accession>A0A8K0R945</accession>
<organism evidence="3 4">
    <name type="scientific">Paraphoma chrysanthemicola</name>
    <dbReference type="NCBI Taxonomy" id="798071"/>
    <lineage>
        <taxon>Eukaryota</taxon>
        <taxon>Fungi</taxon>
        <taxon>Dikarya</taxon>
        <taxon>Ascomycota</taxon>
        <taxon>Pezizomycotina</taxon>
        <taxon>Dothideomycetes</taxon>
        <taxon>Pleosporomycetidae</taxon>
        <taxon>Pleosporales</taxon>
        <taxon>Pleosporineae</taxon>
        <taxon>Phaeosphaeriaceae</taxon>
        <taxon>Paraphoma</taxon>
    </lineage>
</organism>
<protein>
    <submittedName>
        <fullName evidence="3">Uncharacterized protein</fullName>
    </submittedName>
</protein>
<evidence type="ECO:0000313" key="3">
    <source>
        <dbReference type="EMBL" id="KAH7087877.1"/>
    </source>
</evidence>
<feature type="transmembrane region" description="Helical" evidence="2">
    <location>
        <begin position="308"/>
        <end position="340"/>
    </location>
</feature>
<dbReference type="EMBL" id="JAGMVJ010000009">
    <property type="protein sequence ID" value="KAH7087877.1"/>
    <property type="molecule type" value="Genomic_DNA"/>
</dbReference>
<keyword evidence="4" id="KW-1185">Reference proteome</keyword>
<dbReference type="AlphaFoldDB" id="A0A8K0R945"/>
<dbReference type="OrthoDB" id="3793902at2759"/>
<dbReference type="Proteomes" id="UP000813461">
    <property type="component" value="Unassembled WGS sequence"/>
</dbReference>
<sequence>MDEPIVRVDGAPYSDEVVAGAIDVARGGGCLAAAYARQRDGSLMARTQTPPGEEGTRSTNEESNDEQNGQILDGSRRCEPVARFDYMTQAHAGGHSWWSQPLFPVILAGCGTVILILLMVLIRDDRKLPQKPSPTIKKSLYLPLGMYLTSFYALKHRTRASLFETFDTPVPEPWKRLFSILPSSPAFRNNFTGEVTLTDPRNRAMPARKSGSSSCIDNNAYIKAYDSKPQPCTSYWGHLGRENTTNLRIRPATFRIGFLCLCIFFVVKGYWHTFFTYNVPDLDIIRLIPNLPREDVERAERIVRIWQVLIYSSFVVVFASFLYAAFMIVSVLVLWGHVILKYAERENRERGEGEGRIRLE</sequence>
<gene>
    <name evidence="3" type="ORF">FB567DRAFT_525964</name>
</gene>
<keyword evidence="2" id="KW-1133">Transmembrane helix</keyword>